<feature type="compositionally biased region" description="Polar residues" evidence="1">
    <location>
        <begin position="232"/>
        <end position="248"/>
    </location>
</feature>
<gene>
    <name evidence="2" type="ORF">D9758_002578</name>
</gene>
<evidence type="ECO:0000313" key="2">
    <source>
        <dbReference type="EMBL" id="KAF5369567.1"/>
    </source>
</evidence>
<dbReference type="AlphaFoldDB" id="A0A8H5GR40"/>
<accession>A0A8H5GR40</accession>
<evidence type="ECO:0000313" key="3">
    <source>
        <dbReference type="Proteomes" id="UP000559256"/>
    </source>
</evidence>
<organism evidence="2 3">
    <name type="scientific">Tetrapyrgos nigripes</name>
    <dbReference type="NCBI Taxonomy" id="182062"/>
    <lineage>
        <taxon>Eukaryota</taxon>
        <taxon>Fungi</taxon>
        <taxon>Dikarya</taxon>
        <taxon>Basidiomycota</taxon>
        <taxon>Agaricomycotina</taxon>
        <taxon>Agaricomycetes</taxon>
        <taxon>Agaricomycetidae</taxon>
        <taxon>Agaricales</taxon>
        <taxon>Marasmiineae</taxon>
        <taxon>Marasmiaceae</taxon>
        <taxon>Tetrapyrgos</taxon>
    </lineage>
</organism>
<feature type="compositionally biased region" description="Polar residues" evidence="1">
    <location>
        <begin position="288"/>
        <end position="308"/>
    </location>
</feature>
<evidence type="ECO:0000256" key="1">
    <source>
        <dbReference type="SAM" id="MobiDB-lite"/>
    </source>
</evidence>
<feature type="compositionally biased region" description="Low complexity" evidence="1">
    <location>
        <begin position="207"/>
        <end position="217"/>
    </location>
</feature>
<feature type="region of interest" description="Disordered" evidence="1">
    <location>
        <begin position="64"/>
        <end position="96"/>
    </location>
</feature>
<feature type="compositionally biased region" description="Polar residues" evidence="1">
    <location>
        <begin position="393"/>
        <end position="405"/>
    </location>
</feature>
<evidence type="ECO:0008006" key="4">
    <source>
        <dbReference type="Google" id="ProtNLM"/>
    </source>
</evidence>
<proteinExistence type="predicted"/>
<sequence length="846" mass="91996">MSNTPENLPAGAKKRRQDLLDDPCTETVEPYAVVCKGCGGRIKLSPKSLYDGSHWRKHKTRCPKLADLPRDIPSTDQNAKKDASNGAGKAKPNADWAVPNGVLTEAELSTLNLAQLKAICKEKNLTGYSKLAKPLIIRRILDHYGSVPQASLSIAEKSSTSEEPGQSSGSLPPKLPTPPTSQSPRYNLPRQDTATSSMVIDVNNYSQAAPQASSHSATCSMLPPDPIDVGIPSTSQGSKRPSSHTTNEYVRGQVPPAKKLKAKDGSAAPPPPSKPPPSFAQGVRTKIPLTSSFARKNVPSSPAQSTGQKDVPKPKALIFANSQHDTSSVRGTPGPALLKSTLQNQATSSTSSALAAAKKPGANTRRFTPLVPKKAVPLPLIPSAVQPVKKSAEPSSAPVSTASNLSNQNHSLPPLYLDFASPPGSPSFDRLTIPPPLSKNRLILPYSIILSRVSEADIKQCMLASRVIRRAAFVSAGTRISRDFAGKRLESVIAEYPPHIYNFWPYLQQRQKELTERHERYIQSFLGKFFSRENPHIVSQRLWTSPDNERQVVIALRFLLTRLFFSISVGDETGFSWMEATVIDAQEVVEDEIWRIVVQQPSSSAPGFGEFSRGGSSQETLYVLESTCEVVGHPPPASSTGVSSTSISVPLRADWSAYIARKTSISVSSSQLAESTSTSETRQGSGLISQLSWINHEEYDKGMSRHWLKRISEEGELGRRKRMMAERYILACVVGNSVSGQWKSSTEMAQDFAGMASKGYAGGGRSVALKRSSKIHLFLPEHHLVESVHFTSRNGAPLHPALAIIQTPRREYFVLKDNGMQVGCEEDGVAEVWMDMVGCDRFGLVQ</sequence>
<dbReference type="Proteomes" id="UP000559256">
    <property type="component" value="Unassembled WGS sequence"/>
</dbReference>
<dbReference type="OrthoDB" id="2368680at2759"/>
<feature type="compositionally biased region" description="Pro residues" evidence="1">
    <location>
        <begin position="268"/>
        <end position="278"/>
    </location>
</feature>
<feature type="region of interest" description="Disordered" evidence="1">
    <location>
        <begin position="154"/>
        <end position="190"/>
    </location>
</feature>
<feature type="compositionally biased region" description="Polar residues" evidence="1">
    <location>
        <begin position="154"/>
        <end position="166"/>
    </location>
</feature>
<dbReference type="EMBL" id="JAACJM010000013">
    <property type="protein sequence ID" value="KAF5369567.1"/>
    <property type="molecule type" value="Genomic_DNA"/>
</dbReference>
<name>A0A8H5GR40_9AGAR</name>
<comment type="caution">
    <text evidence="2">The sequence shown here is derived from an EMBL/GenBank/DDBJ whole genome shotgun (WGS) entry which is preliminary data.</text>
</comment>
<reference evidence="2 3" key="1">
    <citation type="journal article" date="2020" name="ISME J.">
        <title>Uncovering the hidden diversity of litter-decomposition mechanisms in mushroom-forming fungi.</title>
        <authorList>
            <person name="Floudas D."/>
            <person name="Bentzer J."/>
            <person name="Ahren D."/>
            <person name="Johansson T."/>
            <person name="Persson P."/>
            <person name="Tunlid A."/>
        </authorList>
    </citation>
    <scope>NUCLEOTIDE SEQUENCE [LARGE SCALE GENOMIC DNA]</scope>
    <source>
        <strain evidence="2 3">CBS 291.85</strain>
    </source>
</reference>
<keyword evidence="3" id="KW-1185">Reference proteome</keyword>
<feature type="region of interest" description="Disordered" evidence="1">
    <location>
        <begin position="207"/>
        <end position="312"/>
    </location>
</feature>
<protein>
    <recommendedName>
        <fullName evidence="4">Rho termination factor N-terminal domain-containing protein</fullName>
    </recommendedName>
</protein>
<feature type="region of interest" description="Disordered" evidence="1">
    <location>
        <begin position="386"/>
        <end position="405"/>
    </location>
</feature>